<dbReference type="Proteomes" id="UP000821865">
    <property type="component" value="Chromosome 7"/>
</dbReference>
<keyword evidence="2" id="KW-1185">Reference proteome</keyword>
<proteinExistence type="predicted"/>
<organism evidence="1 2">
    <name type="scientific">Dermacentor silvarum</name>
    <name type="common">Tick</name>
    <dbReference type="NCBI Taxonomy" id="543639"/>
    <lineage>
        <taxon>Eukaryota</taxon>
        <taxon>Metazoa</taxon>
        <taxon>Ecdysozoa</taxon>
        <taxon>Arthropoda</taxon>
        <taxon>Chelicerata</taxon>
        <taxon>Arachnida</taxon>
        <taxon>Acari</taxon>
        <taxon>Parasitiformes</taxon>
        <taxon>Ixodida</taxon>
        <taxon>Ixodoidea</taxon>
        <taxon>Ixodidae</taxon>
        <taxon>Rhipicephalinae</taxon>
        <taxon>Dermacentor</taxon>
    </lineage>
</organism>
<comment type="caution">
    <text evidence="1">The sequence shown here is derived from an EMBL/GenBank/DDBJ whole genome shotgun (WGS) entry which is preliminary data.</text>
</comment>
<accession>A0ACB8CFQ8</accession>
<dbReference type="EMBL" id="CM023476">
    <property type="protein sequence ID" value="KAH7941588.1"/>
    <property type="molecule type" value="Genomic_DNA"/>
</dbReference>
<gene>
    <name evidence="1" type="ORF">HPB49_015088</name>
</gene>
<protein>
    <submittedName>
        <fullName evidence="1">Uncharacterized protein</fullName>
    </submittedName>
</protein>
<sequence length="135" mass="15170">MPMLKPPTPFGSAASRMLSGEEDLEESASTGLCVFKPKQRSKRDEAWNPKAKLPPNCQKPPRPTQEGTHKSVKRTIEDTASKLANKPPPKRSHHRKKAKKPSLPPDAFRLKKPKKGFATAKQRLGKILKIHKMIY</sequence>
<evidence type="ECO:0000313" key="1">
    <source>
        <dbReference type="EMBL" id="KAH7941588.1"/>
    </source>
</evidence>
<name>A0ACB8CFQ8_DERSI</name>
<reference evidence="1" key="1">
    <citation type="submission" date="2020-05" db="EMBL/GenBank/DDBJ databases">
        <title>Large-scale comparative analyses of tick genomes elucidate their genetic diversity and vector capacities.</title>
        <authorList>
            <person name="Jia N."/>
            <person name="Wang J."/>
            <person name="Shi W."/>
            <person name="Du L."/>
            <person name="Sun Y."/>
            <person name="Zhan W."/>
            <person name="Jiang J."/>
            <person name="Wang Q."/>
            <person name="Zhang B."/>
            <person name="Ji P."/>
            <person name="Sakyi L.B."/>
            <person name="Cui X."/>
            <person name="Yuan T."/>
            <person name="Jiang B."/>
            <person name="Yang W."/>
            <person name="Lam T.T.-Y."/>
            <person name="Chang Q."/>
            <person name="Ding S."/>
            <person name="Wang X."/>
            <person name="Zhu J."/>
            <person name="Ruan X."/>
            <person name="Zhao L."/>
            <person name="Wei J."/>
            <person name="Que T."/>
            <person name="Du C."/>
            <person name="Cheng J."/>
            <person name="Dai P."/>
            <person name="Han X."/>
            <person name="Huang E."/>
            <person name="Gao Y."/>
            <person name="Liu J."/>
            <person name="Shao H."/>
            <person name="Ye R."/>
            <person name="Li L."/>
            <person name="Wei W."/>
            <person name="Wang X."/>
            <person name="Wang C."/>
            <person name="Yang T."/>
            <person name="Huo Q."/>
            <person name="Li W."/>
            <person name="Guo W."/>
            <person name="Chen H."/>
            <person name="Zhou L."/>
            <person name="Ni X."/>
            <person name="Tian J."/>
            <person name="Zhou Y."/>
            <person name="Sheng Y."/>
            <person name="Liu T."/>
            <person name="Pan Y."/>
            <person name="Xia L."/>
            <person name="Li J."/>
            <person name="Zhao F."/>
            <person name="Cao W."/>
        </authorList>
    </citation>
    <scope>NUCLEOTIDE SEQUENCE</scope>
    <source>
        <strain evidence="1">Dsil-2018</strain>
    </source>
</reference>
<evidence type="ECO:0000313" key="2">
    <source>
        <dbReference type="Proteomes" id="UP000821865"/>
    </source>
</evidence>